<dbReference type="HOGENOM" id="CLU_2668537_0_0_5"/>
<proteinExistence type="predicted"/>
<dbReference type="KEGG" id="mlo:msl5380"/>
<reference evidence="2 3" key="1">
    <citation type="journal article" date="2000" name="DNA Res.">
        <title>Complete genome structure of the nitrogen-fixing symbiotic bacterium Mesorhizobium loti.</title>
        <authorList>
            <person name="Kaneko T."/>
            <person name="Nakamura Y."/>
            <person name="Sato S."/>
            <person name="Asamizu E."/>
            <person name="Kato T."/>
            <person name="Sasamoto S."/>
            <person name="Watanabe A."/>
            <person name="Idesawa K."/>
            <person name="Ishikawa A."/>
            <person name="Kawashima K."/>
            <person name="Kimura T."/>
            <person name="Kishida Y."/>
            <person name="Kiyokawa C."/>
            <person name="Kohara M."/>
            <person name="Matsumoto M."/>
            <person name="Matsuno A."/>
            <person name="Mochizuki Y."/>
            <person name="Nakayama S."/>
            <person name="Nakazaki N."/>
            <person name="Shimpo S."/>
            <person name="Sugimoto M."/>
            <person name="Takeuchi C."/>
            <person name="Yamada M."/>
            <person name="Tabata S."/>
        </authorList>
    </citation>
    <scope>NUCLEOTIDE SEQUENCE [LARGE SCALE GENOMIC DNA]</scope>
    <source>
        <strain evidence="3">LMG 29417 / CECT 9101 / MAFF 303099</strain>
    </source>
</reference>
<protein>
    <submittedName>
        <fullName evidence="2">Msl5380 protein</fullName>
    </submittedName>
</protein>
<sequence length="75" mass="8607">MTSGMNSSSISHFGACPRNRSGCRQITRGLKNISVRPVDLMSLCWRLWSLKPKVLGKFRFRKFICQKVDIGFSDR</sequence>
<evidence type="ECO:0000313" key="2">
    <source>
        <dbReference type="EMBL" id="BAB51840.1"/>
    </source>
</evidence>
<dbReference type="AlphaFoldDB" id="Q98BY1"/>
<dbReference type="Proteomes" id="UP000000552">
    <property type="component" value="Chromosome"/>
</dbReference>
<evidence type="ECO:0000256" key="1">
    <source>
        <dbReference type="SAM" id="MobiDB-lite"/>
    </source>
</evidence>
<feature type="compositionally biased region" description="Polar residues" evidence="1">
    <location>
        <begin position="1"/>
        <end position="11"/>
    </location>
</feature>
<organism evidence="2 3">
    <name type="scientific">Mesorhizobium japonicum (strain LMG 29417 / CECT 9101 / MAFF 303099)</name>
    <name type="common">Mesorhizobium loti (strain MAFF 303099)</name>
    <dbReference type="NCBI Taxonomy" id="266835"/>
    <lineage>
        <taxon>Bacteria</taxon>
        <taxon>Pseudomonadati</taxon>
        <taxon>Pseudomonadota</taxon>
        <taxon>Alphaproteobacteria</taxon>
        <taxon>Hyphomicrobiales</taxon>
        <taxon>Phyllobacteriaceae</taxon>
        <taxon>Mesorhizobium</taxon>
    </lineage>
</organism>
<dbReference type="EMBL" id="BA000012">
    <property type="protein sequence ID" value="BAB51840.1"/>
    <property type="molecule type" value="Genomic_DNA"/>
</dbReference>
<feature type="region of interest" description="Disordered" evidence="1">
    <location>
        <begin position="1"/>
        <end position="22"/>
    </location>
</feature>
<accession>Q98BY1</accession>
<name>Q98BY1_RHILO</name>
<evidence type="ECO:0000313" key="3">
    <source>
        <dbReference type="Proteomes" id="UP000000552"/>
    </source>
</evidence>
<gene>
    <name evidence="2" type="ordered locus">msl5380</name>
</gene>